<dbReference type="RefSeq" id="WP_222581406.1">
    <property type="nucleotide sequence ID" value="NZ_JAHVHU010000019.1"/>
</dbReference>
<sequence>MSRIVQSSGVVIRRMNYGESSMIVDIYTETHGLSGFIISGVRKSKPKISPVVFTPGYQLSLVFYERDPHQLWRIKEASIEQQLERTPFDIIRGNTALCMCEVIKKIVHPYDPNSSLYYLLTTYFLALDQIEKSGNLFMHFLVQMSIQMGFGPKEPELKGMVFFDLKSGHFLKEEPSHPLVLGPEISALLQRILQIDIDELSSISMERSHRQQLTDGLIDYIRYHSHANQEIKSYDLLKKIW</sequence>
<keyword evidence="2 4" id="KW-0233">DNA recombination</keyword>
<evidence type="ECO:0000256" key="3">
    <source>
        <dbReference type="ARBA" id="ARBA00023204"/>
    </source>
</evidence>
<dbReference type="SUPFAM" id="SSF57863">
    <property type="entry name" value="ArfGap/RecO-like zinc finger"/>
    <property type="match status" value="1"/>
</dbReference>
<reference evidence="6" key="1">
    <citation type="submission" date="2021-06" db="EMBL/GenBank/DDBJ databases">
        <title>44 bacteria genomes isolated from Dapeng, Shenzhen.</title>
        <authorList>
            <person name="Zheng W."/>
            <person name="Yu S."/>
            <person name="Huang Y."/>
        </authorList>
    </citation>
    <scope>NUCLEOTIDE SEQUENCE</scope>
    <source>
        <strain evidence="6">DP5N28-2</strain>
    </source>
</reference>
<evidence type="ECO:0000313" key="7">
    <source>
        <dbReference type="Proteomes" id="UP000753961"/>
    </source>
</evidence>
<dbReference type="InterPro" id="IPR022572">
    <property type="entry name" value="DNA_rep/recomb_RecO_N"/>
</dbReference>
<evidence type="ECO:0000256" key="1">
    <source>
        <dbReference type="ARBA" id="ARBA00022763"/>
    </source>
</evidence>
<dbReference type="SUPFAM" id="SSF50249">
    <property type="entry name" value="Nucleic acid-binding proteins"/>
    <property type="match status" value="1"/>
</dbReference>
<dbReference type="InterPro" id="IPR037278">
    <property type="entry name" value="ARFGAP/RecO"/>
</dbReference>
<dbReference type="Pfam" id="PF02565">
    <property type="entry name" value="RecO_C"/>
    <property type="match status" value="1"/>
</dbReference>
<keyword evidence="1 4" id="KW-0227">DNA damage</keyword>
<evidence type="ECO:0000259" key="5">
    <source>
        <dbReference type="Pfam" id="PF11967"/>
    </source>
</evidence>
<evidence type="ECO:0000313" key="6">
    <source>
        <dbReference type="EMBL" id="MBY5959868.1"/>
    </source>
</evidence>
<accession>A0A953HY10</accession>
<dbReference type="InterPro" id="IPR012340">
    <property type="entry name" value="NA-bd_OB-fold"/>
</dbReference>
<comment type="similarity">
    <text evidence="4">Belongs to the RecO family.</text>
</comment>
<organism evidence="6 7">
    <name type="scientific">Membranihabitans marinus</name>
    <dbReference type="NCBI Taxonomy" id="1227546"/>
    <lineage>
        <taxon>Bacteria</taxon>
        <taxon>Pseudomonadati</taxon>
        <taxon>Bacteroidota</taxon>
        <taxon>Saprospiria</taxon>
        <taxon>Saprospirales</taxon>
        <taxon>Saprospiraceae</taxon>
        <taxon>Membranihabitans</taxon>
    </lineage>
</organism>
<keyword evidence="3 4" id="KW-0234">DNA repair</keyword>
<dbReference type="NCBIfam" id="TIGR00613">
    <property type="entry name" value="reco"/>
    <property type="match status" value="1"/>
</dbReference>
<dbReference type="Gene3D" id="2.40.50.140">
    <property type="entry name" value="Nucleic acid-binding proteins"/>
    <property type="match status" value="1"/>
</dbReference>
<dbReference type="Pfam" id="PF11967">
    <property type="entry name" value="RecO_N"/>
    <property type="match status" value="1"/>
</dbReference>
<dbReference type="PANTHER" id="PTHR33991:SF1">
    <property type="entry name" value="DNA REPAIR PROTEIN RECO"/>
    <property type="match status" value="1"/>
</dbReference>
<comment type="function">
    <text evidence="4">Involved in DNA repair and RecF pathway recombination.</text>
</comment>
<feature type="domain" description="DNA replication/recombination mediator RecO N-terminal" evidence="5">
    <location>
        <begin position="1"/>
        <end position="80"/>
    </location>
</feature>
<protein>
    <recommendedName>
        <fullName evidence="4">DNA repair protein RecO</fullName>
    </recommendedName>
    <alternativeName>
        <fullName evidence="4">Recombination protein O</fullName>
    </alternativeName>
</protein>
<dbReference type="HAMAP" id="MF_00201">
    <property type="entry name" value="RecO"/>
    <property type="match status" value="1"/>
</dbReference>
<dbReference type="AlphaFoldDB" id="A0A953HY10"/>
<dbReference type="GO" id="GO:0006302">
    <property type="term" value="P:double-strand break repair"/>
    <property type="evidence" value="ECO:0007669"/>
    <property type="project" value="TreeGrafter"/>
</dbReference>
<evidence type="ECO:0000256" key="4">
    <source>
        <dbReference type="HAMAP-Rule" id="MF_00201"/>
    </source>
</evidence>
<keyword evidence="7" id="KW-1185">Reference proteome</keyword>
<evidence type="ECO:0000256" key="2">
    <source>
        <dbReference type="ARBA" id="ARBA00023172"/>
    </source>
</evidence>
<dbReference type="Proteomes" id="UP000753961">
    <property type="component" value="Unassembled WGS sequence"/>
</dbReference>
<proteinExistence type="inferred from homology"/>
<dbReference type="GO" id="GO:0043590">
    <property type="term" value="C:bacterial nucleoid"/>
    <property type="evidence" value="ECO:0007669"/>
    <property type="project" value="TreeGrafter"/>
</dbReference>
<gene>
    <name evidence="4 6" type="primary">recO</name>
    <name evidence="6" type="ORF">KUV50_17065</name>
</gene>
<comment type="caution">
    <text evidence="6">The sequence shown here is derived from an EMBL/GenBank/DDBJ whole genome shotgun (WGS) entry which is preliminary data.</text>
</comment>
<dbReference type="PANTHER" id="PTHR33991">
    <property type="entry name" value="DNA REPAIR PROTEIN RECO"/>
    <property type="match status" value="1"/>
</dbReference>
<dbReference type="GO" id="GO:0006310">
    <property type="term" value="P:DNA recombination"/>
    <property type="evidence" value="ECO:0007669"/>
    <property type="project" value="UniProtKB-UniRule"/>
</dbReference>
<name>A0A953HY10_9BACT</name>
<dbReference type="EMBL" id="JAHVHU010000019">
    <property type="protein sequence ID" value="MBY5959868.1"/>
    <property type="molecule type" value="Genomic_DNA"/>
</dbReference>
<dbReference type="InterPro" id="IPR003717">
    <property type="entry name" value="RecO"/>
</dbReference>